<dbReference type="EMBL" id="JAUUTY010000734">
    <property type="protein sequence ID" value="KAK1590810.1"/>
    <property type="molecule type" value="Genomic_DNA"/>
</dbReference>
<evidence type="ECO:0000256" key="8">
    <source>
        <dbReference type="ARBA" id="ARBA00023163"/>
    </source>
</evidence>
<feature type="compositionally biased region" description="Polar residues" evidence="12">
    <location>
        <begin position="1285"/>
        <end position="1313"/>
    </location>
</feature>
<evidence type="ECO:0000256" key="9">
    <source>
        <dbReference type="ARBA" id="ARBA00023242"/>
    </source>
</evidence>
<feature type="region of interest" description="Disordered" evidence="12">
    <location>
        <begin position="1214"/>
        <end position="1235"/>
    </location>
</feature>
<feature type="region of interest" description="Disordered" evidence="12">
    <location>
        <begin position="1268"/>
        <end position="1319"/>
    </location>
</feature>
<feature type="compositionally biased region" description="Basic residues" evidence="12">
    <location>
        <begin position="1635"/>
        <end position="1645"/>
    </location>
</feature>
<feature type="compositionally biased region" description="Basic and acidic residues" evidence="12">
    <location>
        <begin position="1646"/>
        <end position="1669"/>
    </location>
</feature>
<dbReference type="PRINTS" id="PR00503">
    <property type="entry name" value="BROMODOMAIN"/>
</dbReference>
<comment type="subcellular location">
    <subcellularLocation>
        <location evidence="1">Nucleus</location>
    </subcellularLocation>
</comment>
<organism evidence="15 16">
    <name type="scientific">Lolium multiflorum</name>
    <name type="common">Italian ryegrass</name>
    <name type="synonym">Lolium perenne subsp. multiflorum</name>
    <dbReference type="NCBI Taxonomy" id="4521"/>
    <lineage>
        <taxon>Eukaryota</taxon>
        <taxon>Viridiplantae</taxon>
        <taxon>Streptophyta</taxon>
        <taxon>Embryophyta</taxon>
        <taxon>Tracheophyta</taxon>
        <taxon>Spermatophyta</taxon>
        <taxon>Magnoliopsida</taxon>
        <taxon>Liliopsida</taxon>
        <taxon>Poales</taxon>
        <taxon>Poaceae</taxon>
        <taxon>BOP clade</taxon>
        <taxon>Pooideae</taxon>
        <taxon>Poodae</taxon>
        <taxon>Poeae</taxon>
        <taxon>Poeae Chloroplast Group 2 (Poeae type)</taxon>
        <taxon>Loliodinae</taxon>
        <taxon>Loliinae</taxon>
        <taxon>Lolium</taxon>
    </lineage>
</organism>
<dbReference type="Pfam" id="PF00240">
    <property type="entry name" value="ubiquitin"/>
    <property type="match status" value="1"/>
</dbReference>
<dbReference type="SUPFAM" id="SSF47055">
    <property type="entry name" value="TAF(II)230 TBP-binding fragment"/>
    <property type="match status" value="1"/>
</dbReference>
<feature type="region of interest" description="Disordered" evidence="12">
    <location>
        <begin position="73"/>
        <end position="99"/>
    </location>
</feature>
<evidence type="ECO:0000256" key="10">
    <source>
        <dbReference type="ARBA" id="ARBA00040102"/>
    </source>
</evidence>
<evidence type="ECO:0000259" key="14">
    <source>
        <dbReference type="PROSITE" id="PS50053"/>
    </source>
</evidence>
<gene>
    <name evidence="15" type="ORF">QYE76_007628</name>
</gene>
<dbReference type="CDD" id="cd04369">
    <property type="entry name" value="Bromodomain"/>
    <property type="match status" value="1"/>
</dbReference>
<dbReference type="Pfam" id="PF00439">
    <property type="entry name" value="Bromodomain"/>
    <property type="match status" value="1"/>
</dbReference>
<dbReference type="PROSITE" id="PS50014">
    <property type="entry name" value="BROMODOMAIN_2"/>
    <property type="match status" value="1"/>
</dbReference>
<feature type="domain" description="Bromo" evidence="13">
    <location>
        <begin position="1709"/>
        <end position="1779"/>
    </location>
</feature>
<dbReference type="FunFam" id="3.10.20.90:FF:000223">
    <property type="entry name" value="Transcription initiation factor TFIID subunit 1"/>
    <property type="match status" value="1"/>
</dbReference>
<dbReference type="InterPro" id="IPR009067">
    <property type="entry name" value="TAF_II_230-bd"/>
</dbReference>
<keyword evidence="9" id="KW-0539">Nucleus</keyword>
<dbReference type="InterPro" id="IPR000626">
    <property type="entry name" value="Ubiquitin-like_dom"/>
</dbReference>
<dbReference type="InterPro" id="IPR029071">
    <property type="entry name" value="Ubiquitin-like_domsf"/>
</dbReference>
<dbReference type="GO" id="GO:0051123">
    <property type="term" value="P:RNA polymerase II preinitiation complex assembly"/>
    <property type="evidence" value="ECO:0007669"/>
    <property type="project" value="TreeGrafter"/>
</dbReference>
<dbReference type="PANTHER" id="PTHR13900:SF0">
    <property type="entry name" value="TRANSCRIPTION INITIATION FACTOR TFIID SUBUNIT 1"/>
    <property type="match status" value="1"/>
</dbReference>
<dbReference type="GO" id="GO:0005669">
    <property type="term" value="C:transcription factor TFIID complex"/>
    <property type="evidence" value="ECO:0007669"/>
    <property type="project" value="InterPro"/>
</dbReference>
<keyword evidence="16" id="KW-1185">Reference proteome</keyword>
<feature type="compositionally biased region" description="Acidic residues" evidence="12">
    <location>
        <begin position="17"/>
        <end position="27"/>
    </location>
</feature>
<dbReference type="Gene3D" id="3.10.20.90">
    <property type="entry name" value="Phosphatidylinositol 3-kinase Catalytic Subunit, Chain A, domain 1"/>
    <property type="match status" value="1"/>
</dbReference>
<accession>A0AAD8PZG9</accession>
<feature type="compositionally biased region" description="Basic and acidic residues" evidence="12">
    <location>
        <begin position="1226"/>
        <end position="1235"/>
    </location>
</feature>
<dbReference type="FunFam" id="1.20.920.10:FF:000043">
    <property type="entry name" value="Transcription initiation factor TFIID subunit 1"/>
    <property type="match status" value="1"/>
</dbReference>
<evidence type="ECO:0000256" key="6">
    <source>
        <dbReference type="ARBA" id="ARBA00023117"/>
    </source>
</evidence>
<keyword evidence="5" id="KW-0175">Coiled coil</keyword>
<feature type="domain" description="Ubiquitin-like" evidence="14">
    <location>
        <begin position="644"/>
        <end position="714"/>
    </location>
</feature>
<evidence type="ECO:0000256" key="1">
    <source>
        <dbReference type="ARBA" id="ARBA00004123"/>
    </source>
</evidence>
<dbReference type="PROSITE" id="PS50053">
    <property type="entry name" value="UBIQUITIN_2"/>
    <property type="match status" value="1"/>
</dbReference>
<feature type="region of interest" description="Disordered" evidence="12">
    <location>
        <begin position="1626"/>
        <end position="1691"/>
    </location>
</feature>
<sequence>MSDGDRRDDEAATTSAADDDDDEEYEEPGGGNHFLGFMFGNVDDAGDLDADYLDEDAKEHLFALADKLGTSLKDIDLTKSSPSPADPSEQDYDEKAEDAVDYEDIDEQYDGPEVEAATEEDHLLSKKDYLSSNTMFASVSSKVSVFEDENYDEDEEPPTDVELPDDNVIPAEQLDTLPSNEDPAIEMVSNSLPQSGESMDIEYEVCQQEEVDTEAGHLQSKSGTSLPVLCIEDGSVILKFSEIFGAQEPVRKAKTDCHLRPVNKELRITNVCDIVEDDEEVFLRSTIQDLPSLKHIKMNEDFVESDSDELTSNDTCGFKDLCLSEQPMKDAHKDFPSAQQAPVCPDFYPLEHDDWENGIIWGNSPTNESQASLKSCVISEESADTQSKDTAKDYGYESRCSDVQSKNNGSPMITEPVTTEPFGCTEIPASASYHYPENSYPLLRNETPQEKNDLDSTVPNNINGTFKIDTMKCLNNLSRLNKELLEGSWLDNIIWDPSQDTPKPKLILDLKDEQMLFEILDEKNGDHLRSHARAMIVTRSMKTSTVGNFDHNNQAVTLDSQFDISNDKFYSNRKMSQQAKSHTKKRSSMGIKVVHSVPAQKLQFMKPLSEKEIVNFHRPKAKWFPRENKIAADLQGPACGHGPMTVILMTLAGKGVKLAVNTEETPLSVKSKASKKLEFRPSEKIKLFCSGKELEDEISLAMQNVRPNSILHVVRTEVHLWPKAQKLPGEDKALRPPGAFRKKVDLSVKDGHVFLMEYCEERPLLLANAGMGARLCTYYQKTSPTDQTATSLRSNNDGLGTVLAIEPADKSPFLGDVRSGSHQSCLETNMYRAPTFPHKVASTDYLLVRSPKGMLSLRRIDKLYAVGQQEPHMEVFSPGTKNLLNYLMNRVLVYVYRQFRLRERPGALSQIRADELPIQYPLTEAIVRKRMKHCADLKKIPNGPLFWTQRPDFRIPSEEEVRRLVLPESVCCHESMQAGQHRLHRLGIKKLTQPVGLASAMNQLPDEAIELAAAAHIERELQITSWNLTSNFVACTNQDRENIERLEITGVGDPSGRGLGFSYVRVTPKAPVANSSHKKKSAAAKGTTVTGTDADLRRLSMDAARELLLKFGVPDEQIDKLTRWHRIAMVRKLSSEQAASGITIDEIPVSKFARGQRMSFLQLQQQTKEKCQEIWDRQVQSLSAMDGDDNASDTEANSDLDSFAGDLENLLDAEEFDDDDVGTADLRSDKADGTRGLKMRRCPTQALSNEEIQDDEAEAALVKKLLEESGNDTKRKKQPAGMANYGTSMYNQGANKTKQGKSSGYGSASTPKESTPRGAKEVEYSFTEGALPSKLKTKPMGDSNDIILVKKKNVPGKDGFKEKRQGARGDSLVCGACGQLGHMRTNKLCPKYGEDPETSEMDAISFRHNPLDVVSHVQTKAPVKRFVAKVSPEVPETEGPESIEKIKPVKFRCGPPDKFLERSMSVAGSSVSDKRTMDATDLKSTGKVGKIKIFNKIKSEDYPPDTPKPSVVIRPPAEAEKDAPRKKVIIKQPKGHVDQQRAIEIRSGQEPRKIRKIAELSTLEKANREEDHWFAGEPSQMNSSGRLGSEGNRKNKVMGNDESWRAFQEQRERQEQRLIEARMYEASREEELQKAKKKNKKKKKHEFRDDDVLDHRPYRNDRKVPERNRAAKRRTPADMAEYAPSAKRRRGGEVELSNILEKIVDHLRDQTSISLLFLKPVTKKIAPDYYDIIMRPMDLGTIRDKARKMEYKNRDEFRHDVAQIRVNAHLYNDKRHPHIPPLAEQLLDICDSLLLESADLLDDAESAIEG</sequence>
<evidence type="ECO:0000256" key="3">
    <source>
        <dbReference type="ARBA" id="ARBA00022853"/>
    </source>
</evidence>
<feature type="compositionally biased region" description="Acidic residues" evidence="12">
    <location>
        <begin position="88"/>
        <end position="99"/>
    </location>
</feature>
<dbReference type="InterPro" id="IPR022591">
    <property type="entry name" value="TAF1_HAT_dom"/>
</dbReference>
<evidence type="ECO:0000256" key="11">
    <source>
        <dbReference type="PROSITE-ProRule" id="PRU00035"/>
    </source>
</evidence>
<dbReference type="SUPFAM" id="SSF47370">
    <property type="entry name" value="Bromodomain"/>
    <property type="match status" value="1"/>
</dbReference>
<dbReference type="Gene3D" id="1.20.920.10">
    <property type="entry name" value="Bromodomain-like"/>
    <property type="match status" value="1"/>
</dbReference>
<dbReference type="GO" id="GO:0016251">
    <property type="term" value="F:RNA polymerase II general transcription initiation factor activity"/>
    <property type="evidence" value="ECO:0007669"/>
    <property type="project" value="InterPro"/>
</dbReference>
<protein>
    <recommendedName>
        <fullName evidence="10">Transcription initiation factor TFIID subunit 1</fullName>
    </recommendedName>
</protein>
<keyword evidence="8" id="KW-0804">Transcription</keyword>
<dbReference type="SUPFAM" id="SSF54236">
    <property type="entry name" value="Ubiquitin-like"/>
    <property type="match status" value="1"/>
</dbReference>
<evidence type="ECO:0000256" key="5">
    <source>
        <dbReference type="ARBA" id="ARBA00023054"/>
    </source>
</evidence>
<evidence type="ECO:0000256" key="4">
    <source>
        <dbReference type="ARBA" id="ARBA00023015"/>
    </source>
</evidence>
<dbReference type="PANTHER" id="PTHR13900">
    <property type="entry name" value="TRANSCRIPTION INITIATION FACTOR TFIID"/>
    <property type="match status" value="1"/>
</dbReference>
<dbReference type="InterPro" id="IPR001487">
    <property type="entry name" value="Bromodomain"/>
</dbReference>
<reference evidence="15" key="1">
    <citation type="submission" date="2023-07" db="EMBL/GenBank/DDBJ databases">
        <title>A chromosome-level genome assembly of Lolium multiflorum.</title>
        <authorList>
            <person name="Chen Y."/>
            <person name="Copetti D."/>
            <person name="Kolliker R."/>
            <person name="Studer B."/>
        </authorList>
    </citation>
    <scope>NUCLEOTIDE SEQUENCE</scope>
    <source>
        <strain evidence="15">02402/16</strain>
        <tissue evidence="15">Leaf</tissue>
    </source>
</reference>
<feature type="region of interest" description="Disordered" evidence="12">
    <location>
        <begin position="1569"/>
        <end position="1601"/>
    </location>
</feature>
<comment type="similarity">
    <text evidence="2">Belongs to the TAF1 family.</text>
</comment>
<dbReference type="InterPro" id="IPR040240">
    <property type="entry name" value="TAF1"/>
</dbReference>
<evidence type="ECO:0000313" key="15">
    <source>
        <dbReference type="EMBL" id="KAK1590810.1"/>
    </source>
</evidence>
<comment type="caution">
    <text evidence="15">The sequence shown here is derived from an EMBL/GenBank/DDBJ whole genome shotgun (WGS) entry which is preliminary data.</text>
</comment>
<dbReference type="Proteomes" id="UP001231189">
    <property type="component" value="Unassembled WGS sequence"/>
</dbReference>
<dbReference type="SMART" id="SM00213">
    <property type="entry name" value="UBQ"/>
    <property type="match status" value="1"/>
</dbReference>
<proteinExistence type="inferred from homology"/>
<feature type="compositionally biased region" description="Basic and acidic residues" evidence="12">
    <location>
        <begin position="1"/>
        <end position="10"/>
    </location>
</feature>
<dbReference type="InterPro" id="IPR036741">
    <property type="entry name" value="TAFII-230_TBP-bd_sf"/>
</dbReference>
<dbReference type="InterPro" id="IPR018359">
    <property type="entry name" value="Bromodomain_CS"/>
</dbReference>
<dbReference type="GO" id="GO:0004402">
    <property type="term" value="F:histone acetyltransferase activity"/>
    <property type="evidence" value="ECO:0007669"/>
    <property type="project" value="InterPro"/>
</dbReference>
<feature type="region of interest" description="Disordered" evidence="12">
    <location>
        <begin position="1498"/>
        <end position="1539"/>
    </location>
</feature>
<keyword evidence="4" id="KW-0805">Transcription regulation</keyword>
<dbReference type="Pfam" id="PF12157">
    <property type="entry name" value="DUF3591"/>
    <property type="match status" value="1"/>
</dbReference>
<evidence type="ECO:0000259" key="13">
    <source>
        <dbReference type="PROSITE" id="PS50014"/>
    </source>
</evidence>
<dbReference type="InterPro" id="IPR036427">
    <property type="entry name" value="Bromodomain-like_sf"/>
</dbReference>
<dbReference type="GO" id="GO:0017025">
    <property type="term" value="F:TBP-class protein binding"/>
    <property type="evidence" value="ECO:0007669"/>
    <property type="project" value="InterPro"/>
</dbReference>
<keyword evidence="3" id="KW-0156">Chromatin regulator</keyword>
<name>A0AAD8PZG9_LOLMU</name>
<keyword evidence="6 11" id="KW-0103">Bromodomain</keyword>
<keyword evidence="7" id="KW-0010">Activator</keyword>
<dbReference type="PROSITE" id="PS00633">
    <property type="entry name" value="BROMODOMAIN_1"/>
    <property type="match status" value="1"/>
</dbReference>
<evidence type="ECO:0000256" key="12">
    <source>
        <dbReference type="SAM" id="MobiDB-lite"/>
    </source>
</evidence>
<evidence type="ECO:0000256" key="2">
    <source>
        <dbReference type="ARBA" id="ARBA00009064"/>
    </source>
</evidence>
<dbReference type="Pfam" id="PF09247">
    <property type="entry name" value="TBP-binding"/>
    <property type="match status" value="1"/>
</dbReference>
<dbReference type="SMART" id="SM00297">
    <property type="entry name" value="BROMO"/>
    <property type="match status" value="1"/>
</dbReference>
<evidence type="ECO:0000313" key="16">
    <source>
        <dbReference type="Proteomes" id="UP001231189"/>
    </source>
</evidence>
<feature type="region of interest" description="Disordered" evidence="12">
    <location>
        <begin position="1"/>
        <end position="38"/>
    </location>
</feature>
<evidence type="ECO:0000256" key="7">
    <source>
        <dbReference type="ARBA" id="ARBA00023159"/>
    </source>
</evidence>